<dbReference type="EMBL" id="JBHSFQ010000003">
    <property type="protein sequence ID" value="MFC4561218.1"/>
    <property type="molecule type" value="Genomic_DNA"/>
</dbReference>
<keyword evidence="3" id="KW-1185">Reference proteome</keyword>
<dbReference type="PANTHER" id="PTHR34310:SF8">
    <property type="entry name" value="CONSERVED PROTEIN"/>
    <property type="match status" value="1"/>
</dbReference>
<dbReference type="Gene3D" id="2.170.150.40">
    <property type="entry name" value="Domain of unknown function (DUF427)"/>
    <property type="match status" value="2"/>
</dbReference>
<evidence type="ECO:0000313" key="2">
    <source>
        <dbReference type="EMBL" id="MFC4561218.1"/>
    </source>
</evidence>
<feature type="domain" description="DUF427" evidence="1">
    <location>
        <begin position="162"/>
        <end position="253"/>
    </location>
</feature>
<name>A0ABV9DT47_9ACTN</name>
<dbReference type="RefSeq" id="WP_378571830.1">
    <property type="nucleotide sequence ID" value="NZ_JBHSFQ010000003.1"/>
</dbReference>
<dbReference type="Pfam" id="PF04248">
    <property type="entry name" value="NTP_transf_9"/>
    <property type="match status" value="2"/>
</dbReference>
<evidence type="ECO:0000259" key="1">
    <source>
        <dbReference type="Pfam" id="PF04248"/>
    </source>
</evidence>
<dbReference type="InterPro" id="IPR007361">
    <property type="entry name" value="DUF427"/>
</dbReference>
<evidence type="ECO:0000313" key="3">
    <source>
        <dbReference type="Proteomes" id="UP001595923"/>
    </source>
</evidence>
<dbReference type="Proteomes" id="UP001595923">
    <property type="component" value="Unassembled WGS sequence"/>
</dbReference>
<proteinExistence type="predicted"/>
<gene>
    <name evidence="2" type="ORF">ACFO4E_05025</name>
</gene>
<accession>A0ABV9DT47</accession>
<organism evidence="2 3">
    <name type="scientific">Nocardiopsis mangrovi</name>
    <dbReference type="NCBI Taxonomy" id="1179818"/>
    <lineage>
        <taxon>Bacteria</taxon>
        <taxon>Bacillati</taxon>
        <taxon>Actinomycetota</taxon>
        <taxon>Actinomycetes</taxon>
        <taxon>Streptosporangiales</taxon>
        <taxon>Nocardiopsidaceae</taxon>
        <taxon>Nocardiopsis</taxon>
    </lineage>
</organism>
<reference evidence="3" key="1">
    <citation type="journal article" date="2019" name="Int. J. Syst. Evol. Microbiol.">
        <title>The Global Catalogue of Microorganisms (GCM) 10K type strain sequencing project: providing services to taxonomists for standard genome sequencing and annotation.</title>
        <authorList>
            <consortium name="The Broad Institute Genomics Platform"/>
            <consortium name="The Broad Institute Genome Sequencing Center for Infectious Disease"/>
            <person name="Wu L."/>
            <person name="Ma J."/>
        </authorList>
    </citation>
    <scope>NUCLEOTIDE SEQUENCE [LARGE SCALE GENOMIC DNA]</scope>
    <source>
        <strain evidence="3">XZYJ18</strain>
    </source>
</reference>
<dbReference type="InterPro" id="IPR038694">
    <property type="entry name" value="DUF427_sf"/>
</dbReference>
<comment type="caution">
    <text evidence="2">The sequence shown here is derived from an EMBL/GenBank/DDBJ whole genome shotgun (WGS) entry which is preliminary data.</text>
</comment>
<feature type="domain" description="DUF427" evidence="1">
    <location>
        <begin position="38"/>
        <end position="128"/>
    </location>
</feature>
<protein>
    <submittedName>
        <fullName evidence="2">DUF427 domain-containing protein</fullName>
    </submittedName>
</protein>
<dbReference type="PANTHER" id="PTHR34310">
    <property type="entry name" value="DUF427 DOMAIN PROTEIN (AFU_ORTHOLOGUE AFUA_3G02220)"/>
    <property type="match status" value="1"/>
</dbReference>
<sequence>MSLTMGGGPLADDAPSTVNYAVDGPHHALYMSAFPRRVRAELAGLDVLDSDRGYLVHETRLLPQLYVPTEDIPAAMLEPSDHTTHCPYKGDASYWHLRAGDRVVENAVWAYTDPMPAASWLHGLSAMYMSAADAWFDEEEPIEGHLRDPFHRVDTRPSSSLVRVSLGDQVIALSSGAYVLSETGLPNRWYLPPGDVRRDLLVPSRTTTYCPYKGRASYWTLRVGDREIPDVAWSLGAPLKDGQDVRDHYCFLHDELEIAVERK</sequence>